<dbReference type="AlphaFoldDB" id="A0AAV8ZKE6"/>
<dbReference type="EMBL" id="JANEYF010001218">
    <property type="protein sequence ID" value="KAJ8965512.1"/>
    <property type="molecule type" value="Genomic_DNA"/>
</dbReference>
<comment type="caution">
    <text evidence="3">The sequence shown here is derived from an EMBL/GenBank/DDBJ whole genome shotgun (WGS) entry which is preliminary data.</text>
</comment>
<organism evidence="3 4">
    <name type="scientific">Rhamnusium bicolor</name>
    <dbReference type="NCBI Taxonomy" id="1586634"/>
    <lineage>
        <taxon>Eukaryota</taxon>
        <taxon>Metazoa</taxon>
        <taxon>Ecdysozoa</taxon>
        <taxon>Arthropoda</taxon>
        <taxon>Hexapoda</taxon>
        <taxon>Insecta</taxon>
        <taxon>Pterygota</taxon>
        <taxon>Neoptera</taxon>
        <taxon>Endopterygota</taxon>
        <taxon>Coleoptera</taxon>
        <taxon>Polyphaga</taxon>
        <taxon>Cucujiformia</taxon>
        <taxon>Chrysomeloidea</taxon>
        <taxon>Cerambycidae</taxon>
        <taxon>Lepturinae</taxon>
        <taxon>Rhagiini</taxon>
        <taxon>Rhamnusium</taxon>
    </lineage>
</organism>
<name>A0AAV8ZKE6_9CUCU</name>
<dbReference type="InterPro" id="IPR048595">
    <property type="entry name" value="KCTD1-15-like_C"/>
</dbReference>
<feature type="domain" description="BTB/POZ" evidence="2">
    <location>
        <begin position="56"/>
        <end position="109"/>
    </location>
</feature>
<accession>A0AAV8ZKE6</accession>
<dbReference type="Pfam" id="PF20871">
    <property type="entry name" value="KCTD1-15_CTD"/>
    <property type="match status" value="1"/>
</dbReference>
<sequence>MIILQPMVRHLEQMKKDRIKNGIISPNNVKSLMGDSSGQHQRNSDNTRQLCQETYECVALHVSPDLGERIMLSGDRSLLDEVFPETNQAVMDARSGVAWNQQDAHHVIR</sequence>
<feature type="region of interest" description="Disordered" evidence="1">
    <location>
        <begin position="25"/>
        <end position="47"/>
    </location>
</feature>
<dbReference type="Proteomes" id="UP001162156">
    <property type="component" value="Unassembled WGS sequence"/>
</dbReference>
<gene>
    <name evidence="3" type="ORF">NQ314_004101</name>
</gene>
<evidence type="ECO:0000256" key="1">
    <source>
        <dbReference type="SAM" id="MobiDB-lite"/>
    </source>
</evidence>
<protein>
    <recommendedName>
        <fullName evidence="2">BTB/POZ domain-containing protein</fullName>
    </recommendedName>
</protein>
<evidence type="ECO:0000259" key="2">
    <source>
        <dbReference type="Pfam" id="PF20871"/>
    </source>
</evidence>
<evidence type="ECO:0000313" key="4">
    <source>
        <dbReference type="Proteomes" id="UP001162156"/>
    </source>
</evidence>
<evidence type="ECO:0000313" key="3">
    <source>
        <dbReference type="EMBL" id="KAJ8965512.1"/>
    </source>
</evidence>
<keyword evidence="4" id="KW-1185">Reference proteome</keyword>
<proteinExistence type="predicted"/>
<reference evidence="3" key="1">
    <citation type="journal article" date="2023" name="Insect Mol. Biol.">
        <title>Genome sequencing provides insights into the evolution of gene families encoding plant cell wall-degrading enzymes in longhorned beetles.</title>
        <authorList>
            <person name="Shin N.R."/>
            <person name="Okamura Y."/>
            <person name="Kirsch R."/>
            <person name="Pauchet Y."/>
        </authorList>
    </citation>
    <scope>NUCLEOTIDE SEQUENCE</scope>
    <source>
        <strain evidence="3">RBIC_L_NR</strain>
    </source>
</reference>